<gene>
    <name evidence="2" type="ORF">Moror_681</name>
</gene>
<feature type="compositionally biased region" description="Basic and acidic residues" evidence="1">
    <location>
        <begin position="10"/>
        <end position="19"/>
    </location>
</feature>
<keyword evidence="3" id="KW-1185">Reference proteome</keyword>
<proteinExistence type="predicted"/>
<protein>
    <submittedName>
        <fullName evidence="2">Uncharacterized protein</fullName>
    </submittedName>
</protein>
<dbReference type="KEGG" id="mrr:Moror_681"/>
<reference evidence="2 3" key="1">
    <citation type="journal article" date="2014" name="BMC Genomics">
        <title>Genome and secretome analysis of the hemibiotrophic fungal pathogen, Moniliophthora roreri, which causes frosty pod rot disease of cacao: mechanisms of the biotrophic and necrotrophic phases.</title>
        <authorList>
            <person name="Meinhardt L.W."/>
            <person name="Costa G.G.L."/>
            <person name="Thomazella D.P.T."/>
            <person name="Teixeira P.J.P.L."/>
            <person name="Carazzolle M.F."/>
            <person name="Schuster S.C."/>
            <person name="Carlson J.E."/>
            <person name="Guiltinan M.J."/>
            <person name="Mieczkowski P."/>
            <person name="Farmer A."/>
            <person name="Ramaraj T."/>
            <person name="Crozier J."/>
            <person name="Davis R.E."/>
            <person name="Shao J."/>
            <person name="Melnick R.L."/>
            <person name="Pereira G.A.G."/>
            <person name="Bailey B.A."/>
        </authorList>
    </citation>
    <scope>NUCLEOTIDE SEQUENCE [LARGE SCALE GENOMIC DNA]</scope>
    <source>
        <strain evidence="2 3">MCA 2997</strain>
    </source>
</reference>
<sequence>MLGPNTMTDEETHTADELKNNLTPVSTPHELPYFGNIEQSETSIKSSADSLESITDSIITAEEPLLKKDEMSEEGSSTPK</sequence>
<comment type="caution">
    <text evidence="2">The sequence shown here is derived from an EMBL/GenBank/DDBJ whole genome shotgun (WGS) entry which is preliminary data.</text>
</comment>
<name>V2WJY7_MONRO</name>
<dbReference type="HOGENOM" id="CLU_2590318_0_0_1"/>
<accession>V2WJY7</accession>
<evidence type="ECO:0000256" key="1">
    <source>
        <dbReference type="SAM" id="MobiDB-lite"/>
    </source>
</evidence>
<evidence type="ECO:0000313" key="3">
    <source>
        <dbReference type="Proteomes" id="UP000017559"/>
    </source>
</evidence>
<evidence type="ECO:0000313" key="2">
    <source>
        <dbReference type="EMBL" id="ESK81917.1"/>
    </source>
</evidence>
<feature type="region of interest" description="Disordered" evidence="1">
    <location>
        <begin position="1"/>
        <end position="30"/>
    </location>
</feature>
<dbReference type="EMBL" id="AWSO01002164">
    <property type="protein sequence ID" value="ESK81917.1"/>
    <property type="molecule type" value="Genomic_DNA"/>
</dbReference>
<organism evidence="2 3">
    <name type="scientific">Moniliophthora roreri (strain MCA 2997)</name>
    <name type="common">Cocoa frosty pod rot fungus</name>
    <name type="synonym">Crinipellis roreri</name>
    <dbReference type="NCBI Taxonomy" id="1381753"/>
    <lineage>
        <taxon>Eukaryota</taxon>
        <taxon>Fungi</taxon>
        <taxon>Dikarya</taxon>
        <taxon>Basidiomycota</taxon>
        <taxon>Agaricomycotina</taxon>
        <taxon>Agaricomycetes</taxon>
        <taxon>Agaricomycetidae</taxon>
        <taxon>Agaricales</taxon>
        <taxon>Marasmiineae</taxon>
        <taxon>Marasmiaceae</taxon>
        <taxon>Moniliophthora</taxon>
    </lineage>
</organism>
<dbReference type="AlphaFoldDB" id="V2WJY7"/>
<feature type="region of interest" description="Disordered" evidence="1">
    <location>
        <begin position="61"/>
        <end position="80"/>
    </location>
</feature>
<dbReference type="Proteomes" id="UP000017559">
    <property type="component" value="Unassembled WGS sequence"/>
</dbReference>